<keyword evidence="3" id="KW-1185">Reference proteome</keyword>
<evidence type="ECO:0000313" key="3">
    <source>
        <dbReference type="Proteomes" id="UP001056429"/>
    </source>
</evidence>
<organism evidence="2 3">
    <name type="scientific">Oceanirhabdus seepicola</name>
    <dbReference type="NCBI Taxonomy" id="2828781"/>
    <lineage>
        <taxon>Bacteria</taxon>
        <taxon>Bacillati</taxon>
        <taxon>Bacillota</taxon>
        <taxon>Clostridia</taxon>
        <taxon>Eubacteriales</taxon>
        <taxon>Clostridiaceae</taxon>
        <taxon>Oceanirhabdus</taxon>
    </lineage>
</organism>
<accession>A0A9J6P8I3</accession>
<comment type="caution">
    <text evidence="2">The sequence shown here is derived from an EMBL/GenBank/DDBJ whole genome shotgun (WGS) entry which is preliminary data.</text>
</comment>
<reference evidence="2" key="1">
    <citation type="journal article" date="2021" name="mSystems">
        <title>Bacteria and Archaea Synergistically Convert Glycine Betaine to Biogenic Methane in the Formosa Cold Seep of the South China Sea.</title>
        <authorList>
            <person name="Li L."/>
            <person name="Zhang W."/>
            <person name="Zhang S."/>
            <person name="Song L."/>
            <person name="Sun Q."/>
            <person name="Zhang H."/>
            <person name="Xiang H."/>
            <person name="Dong X."/>
        </authorList>
    </citation>
    <scope>NUCLEOTIDE SEQUENCE</scope>
    <source>
        <strain evidence="2">ZWT</strain>
    </source>
</reference>
<dbReference type="Pfam" id="PF08821">
    <property type="entry name" value="CGGC"/>
    <property type="match status" value="1"/>
</dbReference>
<dbReference type="RefSeq" id="WP_250860989.1">
    <property type="nucleotide sequence ID" value="NZ_JAGSOJ010000004.1"/>
</dbReference>
<dbReference type="SMART" id="SM01078">
    <property type="entry name" value="CGGC"/>
    <property type="match status" value="1"/>
</dbReference>
<dbReference type="EMBL" id="JAGSOJ010000004">
    <property type="protein sequence ID" value="MCM1991853.1"/>
    <property type="molecule type" value="Genomic_DNA"/>
</dbReference>
<proteinExistence type="predicted"/>
<protein>
    <submittedName>
        <fullName evidence="2">CGGC domain-containing protein</fullName>
    </submittedName>
</protein>
<sequence>MDKIGIIVCEKTTKICGGCMCFSAFSKKEKSFERYKGKDVEIGAFFHCNGCNSELDKDLEEKVGIIKSKDIKNVHMALCIKVECKRYDEIKDYLVRNNFNVIEGTH</sequence>
<evidence type="ECO:0000259" key="1">
    <source>
        <dbReference type="SMART" id="SM01078"/>
    </source>
</evidence>
<feature type="domain" description="CGGC" evidence="1">
    <location>
        <begin position="3"/>
        <end position="106"/>
    </location>
</feature>
<dbReference type="AlphaFoldDB" id="A0A9J6P8I3"/>
<dbReference type="Proteomes" id="UP001056429">
    <property type="component" value="Unassembled WGS sequence"/>
</dbReference>
<dbReference type="InterPro" id="IPR014925">
    <property type="entry name" value="CGGC_dom"/>
</dbReference>
<gene>
    <name evidence="2" type="ORF">KDK92_19105</name>
</gene>
<reference evidence="2" key="2">
    <citation type="submission" date="2021-04" db="EMBL/GenBank/DDBJ databases">
        <authorList>
            <person name="Dong X."/>
        </authorList>
    </citation>
    <scope>NUCLEOTIDE SEQUENCE</scope>
    <source>
        <strain evidence="2">ZWT</strain>
    </source>
</reference>
<name>A0A9J6P8I3_9CLOT</name>
<evidence type="ECO:0000313" key="2">
    <source>
        <dbReference type="EMBL" id="MCM1991853.1"/>
    </source>
</evidence>